<gene>
    <name evidence="1" type="ORF">ACFOZ5_08905</name>
</gene>
<evidence type="ECO:0000313" key="1">
    <source>
        <dbReference type="EMBL" id="MFC4259145.1"/>
    </source>
</evidence>
<dbReference type="EMBL" id="JBHSDI010000012">
    <property type="protein sequence ID" value="MFC4259145.1"/>
    <property type="molecule type" value="Genomic_DNA"/>
</dbReference>
<organism evidence="1 2">
    <name type="scientific">Marinobacter lacisalsi</name>
    <dbReference type="NCBI Taxonomy" id="475979"/>
    <lineage>
        <taxon>Bacteria</taxon>
        <taxon>Pseudomonadati</taxon>
        <taxon>Pseudomonadota</taxon>
        <taxon>Gammaproteobacteria</taxon>
        <taxon>Pseudomonadales</taxon>
        <taxon>Marinobacteraceae</taxon>
        <taxon>Marinobacter</taxon>
    </lineage>
</organism>
<name>A0ABV8QFL9_9GAMM</name>
<accession>A0ABV8QFL9</accession>
<keyword evidence="2" id="KW-1185">Reference proteome</keyword>
<reference evidence="2" key="1">
    <citation type="journal article" date="2019" name="Int. J. Syst. Evol. Microbiol.">
        <title>The Global Catalogue of Microorganisms (GCM) 10K type strain sequencing project: providing services to taxonomists for standard genome sequencing and annotation.</title>
        <authorList>
            <consortium name="The Broad Institute Genomics Platform"/>
            <consortium name="The Broad Institute Genome Sequencing Center for Infectious Disease"/>
            <person name="Wu L."/>
            <person name="Ma J."/>
        </authorList>
    </citation>
    <scope>NUCLEOTIDE SEQUENCE [LARGE SCALE GENOMIC DNA]</scope>
    <source>
        <strain evidence="2">CECT 7297</strain>
    </source>
</reference>
<dbReference type="Proteomes" id="UP001595798">
    <property type="component" value="Unassembled WGS sequence"/>
</dbReference>
<evidence type="ECO:0008006" key="3">
    <source>
        <dbReference type="Google" id="ProtNLM"/>
    </source>
</evidence>
<comment type="caution">
    <text evidence="1">The sequence shown here is derived from an EMBL/GenBank/DDBJ whole genome shotgun (WGS) entry which is preliminary data.</text>
</comment>
<sequence>MQLLKIAIIGISLSIQGCGAQNDFPENQKIPGPIEIGIEWQVIELDEPLMINRKAFLQGLHLVVDPGDYTSNSSYDDELSDDPDHFFDLRNQSGELVVPEVVMVAGNGTEVRLGSRSNISLYEGGLTVGMKIVPDKIHEPSPPFPEGIEGFESFRIRSNVPFTADYIWWLVERHPDMLH</sequence>
<evidence type="ECO:0000313" key="2">
    <source>
        <dbReference type="Proteomes" id="UP001595798"/>
    </source>
</evidence>
<dbReference type="RefSeq" id="WP_379886691.1">
    <property type="nucleotide sequence ID" value="NZ_JBHSDI010000012.1"/>
</dbReference>
<proteinExistence type="predicted"/>
<dbReference type="PROSITE" id="PS51257">
    <property type="entry name" value="PROKAR_LIPOPROTEIN"/>
    <property type="match status" value="1"/>
</dbReference>
<protein>
    <recommendedName>
        <fullName evidence="3">Lipoprotein</fullName>
    </recommendedName>
</protein>